<dbReference type="EMBL" id="PNHQ01000004">
    <property type="protein sequence ID" value="PMC80217.1"/>
    <property type="molecule type" value="Genomic_DNA"/>
</dbReference>
<dbReference type="InterPro" id="IPR029044">
    <property type="entry name" value="Nucleotide-diphossugar_trans"/>
</dbReference>
<dbReference type="Pfam" id="PF00535">
    <property type="entry name" value="Glycos_transf_2"/>
    <property type="match status" value="1"/>
</dbReference>
<dbReference type="CDD" id="cd00761">
    <property type="entry name" value="Glyco_tranf_GTA_type"/>
    <property type="match status" value="1"/>
</dbReference>
<dbReference type="Gene3D" id="3.90.550.10">
    <property type="entry name" value="Spore Coat Polysaccharide Biosynthesis Protein SpsA, Chain A"/>
    <property type="match status" value="1"/>
</dbReference>
<dbReference type="OrthoDB" id="9778406at2"/>
<proteinExistence type="predicted"/>
<sequence>MKIETLVATMDRTDFDIIESLNLSTDAVIVNQRTFEHYVEIERNGYINKIFSTPETGLSKSRNLALRNATADICVIADDDMKYHNDYAAVIEKAYIENPEADIIAFQVKRFGNSKREKTFRTKPHWENYLSSMKISSVEITFKRKSIIDNNIFFNENIGAGTDFPNGEESTFLYAALSKGLKILYLPIEIGLVDISDSSWHRGYDEKHFKAIGARYYNMTNKFYWLLILQFALRKYSEYKEDSTMWGAIRKMYNGKREYKKDINNKE</sequence>
<keyword evidence="3" id="KW-1185">Reference proteome</keyword>
<gene>
    <name evidence="2" type="ORF">CJ191_02405</name>
</gene>
<feature type="domain" description="Glycosyltransferase 2-like" evidence="1">
    <location>
        <begin position="44"/>
        <end position="131"/>
    </location>
</feature>
<dbReference type="InterPro" id="IPR001173">
    <property type="entry name" value="Glyco_trans_2-like"/>
</dbReference>
<dbReference type="GO" id="GO:0016740">
    <property type="term" value="F:transferase activity"/>
    <property type="evidence" value="ECO:0007669"/>
    <property type="project" value="UniProtKB-KW"/>
</dbReference>
<evidence type="ECO:0000259" key="1">
    <source>
        <dbReference type="Pfam" id="PF00535"/>
    </source>
</evidence>
<keyword evidence="2" id="KW-0808">Transferase</keyword>
<evidence type="ECO:0000313" key="3">
    <source>
        <dbReference type="Proteomes" id="UP000235701"/>
    </source>
</evidence>
<organism evidence="2 3">
    <name type="scientific">Aerococcus viridans</name>
    <dbReference type="NCBI Taxonomy" id="1377"/>
    <lineage>
        <taxon>Bacteria</taxon>
        <taxon>Bacillati</taxon>
        <taxon>Bacillota</taxon>
        <taxon>Bacilli</taxon>
        <taxon>Lactobacillales</taxon>
        <taxon>Aerococcaceae</taxon>
        <taxon>Aerococcus</taxon>
    </lineage>
</organism>
<dbReference type="SUPFAM" id="SSF53448">
    <property type="entry name" value="Nucleotide-diphospho-sugar transferases"/>
    <property type="match status" value="1"/>
</dbReference>
<comment type="caution">
    <text evidence="2">The sequence shown here is derived from an EMBL/GenBank/DDBJ whole genome shotgun (WGS) entry which is preliminary data.</text>
</comment>
<name>A0A2N6UF92_9LACT</name>
<accession>A0A2N6UF92</accession>
<protein>
    <submittedName>
        <fullName evidence="2">Glycosyltransferase family 2 protein</fullName>
    </submittedName>
</protein>
<dbReference type="Proteomes" id="UP000235701">
    <property type="component" value="Unassembled WGS sequence"/>
</dbReference>
<dbReference type="AlphaFoldDB" id="A0A2N6UF92"/>
<reference evidence="2 3" key="1">
    <citation type="submission" date="2017-09" db="EMBL/GenBank/DDBJ databases">
        <title>Bacterial strain isolated from the female urinary microbiota.</title>
        <authorList>
            <person name="Thomas-White K."/>
            <person name="Kumar N."/>
            <person name="Forster S."/>
            <person name="Putonti C."/>
            <person name="Lawley T."/>
            <person name="Wolfe A.J."/>
        </authorList>
    </citation>
    <scope>NUCLEOTIDE SEQUENCE [LARGE SCALE GENOMIC DNA]</scope>
    <source>
        <strain evidence="2 3">UMB0240</strain>
    </source>
</reference>
<evidence type="ECO:0000313" key="2">
    <source>
        <dbReference type="EMBL" id="PMC80217.1"/>
    </source>
</evidence>
<dbReference type="RefSeq" id="WP_102198886.1">
    <property type="nucleotide sequence ID" value="NZ_PNHQ01000004.1"/>
</dbReference>